<dbReference type="GO" id="GO:0005886">
    <property type="term" value="C:plasma membrane"/>
    <property type="evidence" value="ECO:0007669"/>
    <property type="project" value="UniProtKB-SubCell"/>
</dbReference>
<feature type="transmembrane region" description="Helical" evidence="10">
    <location>
        <begin position="122"/>
        <end position="143"/>
    </location>
</feature>
<evidence type="ECO:0000256" key="6">
    <source>
        <dbReference type="ARBA" id="ARBA00022989"/>
    </source>
</evidence>
<feature type="transmembrane region" description="Helical" evidence="10">
    <location>
        <begin position="292"/>
        <end position="312"/>
    </location>
</feature>
<dbReference type="Proteomes" id="UP000504615">
    <property type="component" value="Unplaced"/>
</dbReference>
<evidence type="ECO:0000256" key="4">
    <source>
        <dbReference type="ARBA" id="ARBA00022692"/>
    </source>
</evidence>
<dbReference type="AlphaFoldDB" id="A0A8N1S4S5"/>
<dbReference type="RefSeq" id="XP_025073097.1">
    <property type="nucleotide sequence ID" value="XM_025217312.1"/>
</dbReference>
<keyword evidence="8 10" id="KW-0675">Receptor</keyword>
<keyword evidence="9 10" id="KW-0807">Transducer</keyword>
<dbReference type="GO" id="GO:0005549">
    <property type="term" value="F:odorant binding"/>
    <property type="evidence" value="ECO:0007669"/>
    <property type="project" value="InterPro"/>
</dbReference>
<dbReference type="PANTHER" id="PTHR21137:SF35">
    <property type="entry name" value="ODORANT RECEPTOR 19A-RELATED"/>
    <property type="match status" value="1"/>
</dbReference>
<organism evidence="11 12">
    <name type="scientific">Pogonomyrmex barbatus</name>
    <name type="common">red harvester ant</name>
    <dbReference type="NCBI Taxonomy" id="144034"/>
    <lineage>
        <taxon>Eukaryota</taxon>
        <taxon>Metazoa</taxon>
        <taxon>Ecdysozoa</taxon>
        <taxon>Arthropoda</taxon>
        <taxon>Hexapoda</taxon>
        <taxon>Insecta</taxon>
        <taxon>Pterygota</taxon>
        <taxon>Neoptera</taxon>
        <taxon>Endopterygota</taxon>
        <taxon>Hymenoptera</taxon>
        <taxon>Apocrita</taxon>
        <taxon>Aculeata</taxon>
        <taxon>Formicoidea</taxon>
        <taxon>Formicidae</taxon>
        <taxon>Myrmicinae</taxon>
        <taxon>Pogonomyrmex</taxon>
    </lineage>
</organism>
<proteinExistence type="inferred from homology"/>
<keyword evidence="7 10" id="KW-0472">Membrane</keyword>
<keyword evidence="2" id="KW-1003">Cell membrane</keyword>
<comment type="similarity">
    <text evidence="10">Belongs to the insect chemoreceptor superfamily. Heteromeric odorant receptor channel (TC 1.A.69) family.</text>
</comment>
<keyword evidence="11" id="KW-1185">Reference proteome</keyword>
<gene>
    <name evidence="12" type="primary">LOC105423085</name>
</gene>
<evidence type="ECO:0000256" key="3">
    <source>
        <dbReference type="ARBA" id="ARBA00022606"/>
    </source>
</evidence>
<accession>A0A8N1S4S5</accession>
<evidence type="ECO:0000313" key="12">
    <source>
        <dbReference type="RefSeq" id="XP_025073097.1"/>
    </source>
</evidence>
<keyword evidence="6 10" id="KW-1133">Transmembrane helix</keyword>
<dbReference type="PANTHER" id="PTHR21137">
    <property type="entry name" value="ODORANT RECEPTOR"/>
    <property type="match status" value="1"/>
</dbReference>
<feature type="transmembrane region" description="Helical" evidence="10">
    <location>
        <begin position="172"/>
        <end position="195"/>
    </location>
</feature>
<feature type="transmembrane region" description="Helical" evidence="10">
    <location>
        <begin position="61"/>
        <end position="82"/>
    </location>
</feature>
<keyword evidence="3 10" id="KW-0716">Sensory transduction</keyword>
<keyword evidence="4 10" id="KW-0812">Transmembrane</keyword>
<evidence type="ECO:0000256" key="1">
    <source>
        <dbReference type="ARBA" id="ARBA00004651"/>
    </source>
</evidence>
<evidence type="ECO:0000256" key="7">
    <source>
        <dbReference type="ARBA" id="ARBA00023136"/>
    </source>
</evidence>
<feature type="transmembrane region" description="Helical" evidence="10">
    <location>
        <begin position="20"/>
        <end position="40"/>
    </location>
</feature>
<dbReference type="InterPro" id="IPR004117">
    <property type="entry name" value="7tm6_olfct_rcpt"/>
</dbReference>
<dbReference type="GO" id="GO:0007165">
    <property type="term" value="P:signal transduction"/>
    <property type="evidence" value="ECO:0007669"/>
    <property type="project" value="UniProtKB-KW"/>
</dbReference>
<dbReference type="OrthoDB" id="6765072at2759"/>
<evidence type="ECO:0000256" key="8">
    <source>
        <dbReference type="ARBA" id="ARBA00023170"/>
    </source>
</evidence>
<evidence type="ECO:0000313" key="11">
    <source>
        <dbReference type="Proteomes" id="UP000504615"/>
    </source>
</evidence>
<feature type="transmembrane region" description="Helical" evidence="10">
    <location>
        <begin position="255"/>
        <end position="280"/>
    </location>
</feature>
<dbReference type="GO" id="GO:0004984">
    <property type="term" value="F:olfactory receptor activity"/>
    <property type="evidence" value="ECO:0007669"/>
    <property type="project" value="InterPro"/>
</dbReference>
<dbReference type="Pfam" id="PF02949">
    <property type="entry name" value="7tm_6"/>
    <property type="match status" value="1"/>
</dbReference>
<evidence type="ECO:0000256" key="5">
    <source>
        <dbReference type="ARBA" id="ARBA00022725"/>
    </source>
</evidence>
<protein>
    <recommendedName>
        <fullName evidence="10">Odorant receptor</fullName>
    </recommendedName>
</protein>
<reference evidence="12" key="1">
    <citation type="submission" date="2025-08" db="UniProtKB">
        <authorList>
            <consortium name="RefSeq"/>
        </authorList>
    </citation>
    <scope>IDENTIFICATION</scope>
</reference>
<keyword evidence="5 10" id="KW-0552">Olfaction</keyword>
<name>A0A8N1S4S5_9HYME</name>
<evidence type="ECO:0000256" key="10">
    <source>
        <dbReference type="RuleBase" id="RU351113"/>
    </source>
</evidence>
<evidence type="ECO:0000256" key="9">
    <source>
        <dbReference type="ARBA" id="ARBA00023224"/>
    </source>
</evidence>
<comment type="caution">
    <text evidence="10">Lacks conserved residue(s) required for the propagation of feature annotation.</text>
</comment>
<sequence>MKVKNTISYTIEIWLRIFGIWPNVSCVLLRRLFWFVALLIEQVFQYRYIVKQFHLIDFSEIMNILSATIAYLILLIKLVIFWCKQRTFNRILTMMAIDWEKCSTTEFSMFVTTYNAKLSHRFANTIVIFYSTAVVLFSSKIFLRLDDGTASNVSTQMLILDMELPFDTNQRFIYELVLIVQFLHLILCSDVIGLLNALLINLVLHIGGQIDILCKGLITIFAEKRSLNHFTVKKIIKKHQKIIIFSKQIEDLYSYIAIVLFVLNTLIICCLGFVIVASIGRPEASKSIIRTLLFYLAMNMEPFAFCFAGEYLSAKSNTIGDAAYDSLWYESNPKDSRIILFMIMRSQNQLTITIGKVMNLSLERFSSVS</sequence>
<evidence type="ECO:0000256" key="2">
    <source>
        <dbReference type="ARBA" id="ARBA00022475"/>
    </source>
</evidence>
<feature type="non-terminal residue" evidence="12">
    <location>
        <position position="369"/>
    </location>
</feature>
<dbReference type="GeneID" id="105423085"/>
<comment type="subcellular location">
    <subcellularLocation>
        <location evidence="1 10">Cell membrane</location>
        <topology evidence="1 10">Multi-pass membrane protein</topology>
    </subcellularLocation>
</comment>